<dbReference type="Pfam" id="PF02784">
    <property type="entry name" value="Orn_Arg_deC_N"/>
    <property type="match status" value="1"/>
</dbReference>
<dbReference type="InterPro" id="IPR022653">
    <property type="entry name" value="De-COase2_pyr-phos_BS"/>
</dbReference>
<keyword evidence="5" id="KW-1185">Reference proteome</keyword>
<accession>A0A2W7I385</accession>
<dbReference type="Proteomes" id="UP000249542">
    <property type="component" value="Unassembled WGS sequence"/>
</dbReference>
<feature type="domain" description="Orn/DAP/Arg decarboxylase 2 N-terminal" evidence="3">
    <location>
        <begin position="52"/>
        <end position="252"/>
    </location>
</feature>
<name>A0A2W7I385_9FLAO</name>
<gene>
    <name evidence="4" type="ORF">LX95_01826</name>
</gene>
<proteinExistence type="predicted"/>
<evidence type="ECO:0000259" key="3">
    <source>
        <dbReference type="Pfam" id="PF02784"/>
    </source>
</evidence>
<comment type="cofactor">
    <cofactor evidence="1">
        <name>pyridoxal 5'-phosphate</name>
        <dbReference type="ChEBI" id="CHEBI:597326"/>
    </cofactor>
</comment>
<dbReference type="InterPro" id="IPR042152">
    <property type="entry name" value="Y4yA-like"/>
</dbReference>
<reference evidence="4 5" key="1">
    <citation type="submission" date="2018-06" db="EMBL/GenBank/DDBJ databases">
        <title>Genomic Encyclopedia of Archaeal and Bacterial Type Strains, Phase II (KMG-II): from individual species to whole genera.</title>
        <authorList>
            <person name="Goeker M."/>
        </authorList>
    </citation>
    <scope>NUCLEOTIDE SEQUENCE [LARGE SCALE GENOMIC DNA]</scope>
    <source>
        <strain evidence="4 5">DSM 15361</strain>
    </source>
</reference>
<dbReference type="InterPro" id="IPR009006">
    <property type="entry name" value="Ala_racemase/Decarboxylase_C"/>
</dbReference>
<dbReference type="InterPro" id="IPR022644">
    <property type="entry name" value="De-COase2_N"/>
</dbReference>
<evidence type="ECO:0000256" key="1">
    <source>
        <dbReference type="ARBA" id="ARBA00001933"/>
    </source>
</evidence>
<dbReference type="CDD" id="cd06842">
    <property type="entry name" value="PLPDE_III_Y4yA_like"/>
    <property type="match status" value="1"/>
</dbReference>
<dbReference type="GO" id="GO:0008836">
    <property type="term" value="F:diaminopimelate decarboxylase activity"/>
    <property type="evidence" value="ECO:0007669"/>
    <property type="project" value="TreeGrafter"/>
</dbReference>
<dbReference type="PROSITE" id="PS00878">
    <property type="entry name" value="ODR_DC_2_1"/>
    <property type="match status" value="1"/>
</dbReference>
<dbReference type="SUPFAM" id="SSF50621">
    <property type="entry name" value="Alanine racemase C-terminal domain-like"/>
    <property type="match status" value="1"/>
</dbReference>
<dbReference type="Gene3D" id="2.40.37.10">
    <property type="entry name" value="Lyase, Ornithine Decarboxylase, Chain A, domain 1"/>
    <property type="match status" value="1"/>
</dbReference>
<dbReference type="PANTHER" id="PTHR43727">
    <property type="entry name" value="DIAMINOPIMELATE DECARBOXYLASE"/>
    <property type="match status" value="1"/>
</dbReference>
<organism evidence="4 5">
    <name type="scientific">Mesonia algae</name>
    <dbReference type="NCBI Taxonomy" id="213248"/>
    <lineage>
        <taxon>Bacteria</taxon>
        <taxon>Pseudomonadati</taxon>
        <taxon>Bacteroidota</taxon>
        <taxon>Flavobacteriia</taxon>
        <taxon>Flavobacteriales</taxon>
        <taxon>Flavobacteriaceae</taxon>
        <taxon>Mesonia</taxon>
    </lineage>
</organism>
<dbReference type="RefSeq" id="WP_111541113.1">
    <property type="nucleotide sequence ID" value="NZ_QKYV01000004.1"/>
</dbReference>
<evidence type="ECO:0000256" key="2">
    <source>
        <dbReference type="ARBA" id="ARBA00022898"/>
    </source>
</evidence>
<evidence type="ECO:0000313" key="5">
    <source>
        <dbReference type="Proteomes" id="UP000249542"/>
    </source>
</evidence>
<protein>
    <submittedName>
        <fullName evidence="4">Diaminopimelate decarboxylase</fullName>
    </submittedName>
</protein>
<evidence type="ECO:0000313" key="4">
    <source>
        <dbReference type="EMBL" id="PZW40758.1"/>
    </source>
</evidence>
<dbReference type="SUPFAM" id="SSF51419">
    <property type="entry name" value="PLP-binding barrel"/>
    <property type="match status" value="1"/>
</dbReference>
<dbReference type="GO" id="GO:0009089">
    <property type="term" value="P:lysine biosynthetic process via diaminopimelate"/>
    <property type="evidence" value="ECO:0007669"/>
    <property type="project" value="TreeGrafter"/>
</dbReference>
<dbReference type="PANTHER" id="PTHR43727:SF2">
    <property type="entry name" value="GROUP IV DECARBOXYLASE"/>
    <property type="match status" value="1"/>
</dbReference>
<keyword evidence="2" id="KW-0663">Pyridoxal phosphate</keyword>
<comment type="caution">
    <text evidence="4">The sequence shown here is derived from an EMBL/GenBank/DDBJ whole genome shotgun (WGS) entry which is preliminary data.</text>
</comment>
<dbReference type="AlphaFoldDB" id="A0A2W7I385"/>
<dbReference type="InterPro" id="IPR029066">
    <property type="entry name" value="PLP-binding_barrel"/>
</dbReference>
<dbReference type="EMBL" id="QKYV01000004">
    <property type="protein sequence ID" value="PZW40758.1"/>
    <property type="molecule type" value="Genomic_DNA"/>
</dbReference>
<dbReference type="Gene3D" id="3.20.20.10">
    <property type="entry name" value="Alanine racemase"/>
    <property type="match status" value="1"/>
</dbReference>
<sequence>MKNNIPPLPPITSQWIHRIADNYDLQKELIDTYESPLNIHHLESFKTNLAEYHSILNAYDFKSKIYYARKANKCSTLASVAFENGFGIDTASYTELRQCLDLNINPQDLVVTAAIKNDKLLRLAITNRVLIIIDNKDEADLILKIAEEENCQAQVGFRVSGFEYKDHKLKSRFGFDIDEVGGFIIEFFNSEEVTEYVNFEGFHFHLDGYDPQQRGAALHQTLDLIETLITYDFNPSFVDIGGGILMNYLEKEDFWIEFQKQLKKAVLGKREAITYQNNGLGFNNRNGEIEGGLKTYPYYNDTTKEEFLKNVLEIAYVHRKPVSYRLQELDIELRLEPGRSLLDQVGVTIARVAHRKKDVDGNFLVGLEMNMTQMASSSEDFLLDPIVSYKNRKTEEESVEVYFTGAYCLERDFILKRKISLPKLPEIGDFVIFINTAGYMMHFFETEAHLFKLSQNVFVNNVEDKISLLDFYRDENNLETKHIYL</sequence>